<dbReference type="Proteomes" id="UP000581688">
    <property type="component" value="Unassembled WGS sequence"/>
</dbReference>
<proteinExistence type="predicted"/>
<accession>A0A841QAJ4</accession>
<evidence type="ECO:0000313" key="3">
    <source>
        <dbReference type="Proteomes" id="UP000581688"/>
    </source>
</evidence>
<dbReference type="PANTHER" id="PTHR31446:SF29">
    <property type="entry name" value="ACID PHOSPHATASE_VANADIUM-DEPENDENT HALOPEROXIDASE-RELATED PROTEIN"/>
    <property type="match status" value="1"/>
</dbReference>
<dbReference type="RefSeq" id="WP_174497971.1">
    <property type="nucleotide sequence ID" value="NZ_CADDWK010000025.1"/>
</dbReference>
<feature type="transmembrane region" description="Helical" evidence="1">
    <location>
        <begin position="136"/>
        <end position="155"/>
    </location>
</feature>
<comment type="caution">
    <text evidence="2">The sequence shown here is derived from an EMBL/GenBank/DDBJ whole genome shotgun (WGS) entry which is preliminary data.</text>
</comment>
<evidence type="ECO:0000313" key="2">
    <source>
        <dbReference type="EMBL" id="MBB6455395.1"/>
    </source>
</evidence>
<sequence length="156" mass="17332">MIISYPIAAAFLGTFLAQFIKIPIHYMATKEWKFSLMFSTGGMPSSHTATVVSLAMAIGLSEGYLSNHFAISLVLAVIVMHDATGVRRHAGHQAELLNQLTNDFTNLLEVIRHPNLKRYETRKKLKELLGHKPAEVFFGAILGIVVALLLFGIYYD</sequence>
<evidence type="ECO:0008006" key="4">
    <source>
        <dbReference type="Google" id="ProtNLM"/>
    </source>
</evidence>
<feature type="transmembrane region" description="Helical" evidence="1">
    <location>
        <begin position="6"/>
        <end position="24"/>
    </location>
</feature>
<keyword evidence="1" id="KW-1133">Transmembrane helix</keyword>
<dbReference type="InterPro" id="IPR003832">
    <property type="entry name" value="DUF212"/>
</dbReference>
<keyword evidence="1" id="KW-0472">Membrane</keyword>
<evidence type="ECO:0000256" key="1">
    <source>
        <dbReference type="SAM" id="Phobius"/>
    </source>
</evidence>
<feature type="transmembrane region" description="Helical" evidence="1">
    <location>
        <begin position="64"/>
        <end position="83"/>
    </location>
</feature>
<name>A0A841QAJ4_9BACI</name>
<dbReference type="EMBL" id="JACHGH010000021">
    <property type="protein sequence ID" value="MBB6455395.1"/>
    <property type="molecule type" value="Genomic_DNA"/>
</dbReference>
<keyword evidence="1" id="KW-0812">Transmembrane</keyword>
<protein>
    <recommendedName>
        <fullName evidence="4">Divergent PAP2 family protein</fullName>
    </recommendedName>
</protein>
<organism evidence="2 3">
    <name type="scientific">Salirhabdus euzebyi</name>
    <dbReference type="NCBI Taxonomy" id="394506"/>
    <lineage>
        <taxon>Bacteria</taxon>
        <taxon>Bacillati</taxon>
        <taxon>Bacillota</taxon>
        <taxon>Bacilli</taxon>
        <taxon>Bacillales</taxon>
        <taxon>Bacillaceae</taxon>
        <taxon>Salirhabdus</taxon>
    </lineage>
</organism>
<dbReference type="AlphaFoldDB" id="A0A841QAJ4"/>
<dbReference type="Pfam" id="PF02681">
    <property type="entry name" value="DUF212"/>
    <property type="match status" value="1"/>
</dbReference>
<keyword evidence="3" id="KW-1185">Reference proteome</keyword>
<reference evidence="2 3" key="1">
    <citation type="submission" date="2020-08" db="EMBL/GenBank/DDBJ databases">
        <title>Genomic Encyclopedia of Type Strains, Phase IV (KMG-IV): sequencing the most valuable type-strain genomes for metagenomic binning, comparative biology and taxonomic classification.</title>
        <authorList>
            <person name="Goeker M."/>
        </authorList>
    </citation>
    <scope>NUCLEOTIDE SEQUENCE [LARGE SCALE GENOMIC DNA]</scope>
    <source>
        <strain evidence="2 3">DSM 19612</strain>
    </source>
</reference>
<dbReference type="PANTHER" id="PTHR31446">
    <property type="entry name" value="ACID PHOSPHATASE/VANADIUM-DEPENDENT HALOPEROXIDASE-RELATED PROTEIN"/>
    <property type="match status" value="1"/>
</dbReference>
<gene>
    <name evidence="2" type="ORF">HNQ94_003895</name>
</gene>